<evidence type="ECO:0000259" key="7">
    <source>
        <dbReference type="Pfam" id="PF13091"/>
    </source>
</evidence>
<evidence type="ECO:0000256" key="5">
    <source>
        <dbReference type="ARBA" id="ARBA00040549"/>
    </source>
</evidence>
<protein>
    <recommendedName>
        <fullName evidence="5">Mitochondrial cardiolipin hydrolase</fullName>
    </recommendedName>
    <alternativeName>
        <fullName evidence="6">Mitochondrial phospholipase</fullName>
    </alternativeName>
</protein>
<dbReference type="GO" id="GO:0005739">
    <property type="term" value="C:mitochondrion"/>
    <property type="evidence" value="ECO:0007669"/>
    <property type="project" value="TreeGrafter"/>
</dbReference>
<evidence type="ECO:0000256" key="4">
    <source>
        <dbReference type="ARBA" id="ARBA00038012"/>
    </source>
</evidence>
<dbReference type="PANTHER" id="PTHR43856">
    <property type="entry name" value="CARDIOLIPIN HYDROLASE"/>
    <property type="match status" value="1"/>
</dbReference>
<feature type="domain" description="Phospholipase D-like" evidence="7">
    <location>
        <begin position="83"/>
        <end position="277"/>
    </location>
</feature>
<evidence type="ECO:0000256" key="2">
    <source>
        <dbReference type="ARBA" id="ARBA00022963"/>
    </source>
</evidence>
<dbReference type="PANTHER" id="PTHR43856:SF1">
    <property type="entry name" value="MITOCHONDRIAL CARDIOLIPIN HYDROLASE"/>
    <property type="match status" value="1"/>
</dbReference>
<dbReference type="Pfam" id="PF13091">
    <property type="entry name" value="PLDc_2"/>
    <property type="match status" value="1"/>
</dbReference>
<accession>A0A240PMK4</accession>
<dbReference type="InterPro" id="IPR025202">
    <property type="entry name" value="PLD-like_dom"/>
</dbReference>
<name>A0A240PMK4_ANOAO</name>
<evidence type="ECO:0000313" key="8">
    <source>
        <dbReference type="EnsemblMetazoa" id="AATE021760-PA.1"/>
    </source>
</evidence>
<dbReference type="AlphaFoldDB" id="A0A240PMK4"/>
<dbReference type="EnsemblMetazoa" id="AATE021760-RA">
    <property type="protein sequence ID" value="AATE021760-PA.1"/>
    <property type="gene ID" value="AATE021760"/>
</dbReference>
<evidence type="ECO:0000256" key="3">
    <source>
        <dbReference type="ARBA" id="ARBA00023098"/>
    </source>
</evidence>
<dbReference type="VEuPathDB" id="VectorBase:AATE021760"/>
<evidence type="ECO:0000256" key="1">
    <source>
        <dbReference type="ARBA" id="ARBA00022801"/>
    </source>
</evidence>
<dbReference type="GO" id="GO:0016042">
    <property type="term" value="P:lipid catabolic process"/>
    <property type="evidence" value="ECO:0007669"/>
    <property type="project" value="UniProtKB-KW"/>
</dbReference>
<keyword evidence="2" id="KW-0442">Lipid degradation</keyword>
<reference evidence="8" key="1">
    <citation type="submission" date="2022-08" db="UniProtKB">
        <authorList>
            <consortium name="EnsemblMetazoa"/>
        </authorList>
    </citation>
    <scope>IDENTIFICATION</scope>
    <source>
        <strain evidence="8">EBRO</strain>
    </source>
</reference>
<comment type="similarity">
    <text evidence="4">Belongs to the phospholipase D family. MitoPLD/Zucchini subfamily.</text>
</comment>
<dbReference type="GO" id="GO:0016891">
    <property type="term" value="F:RNA endonuclease activity producing 5'-phosphomonoesters, hydrolytic mechanism"/>
    <property type="evidence" value="ECO:0007669"/>
    <property type="project" value="TreeGrafter"/>
</dbReference>
<evidence type="ECO:0000256" key="6">
    <source>
        <dbReference type="ARBA" id="ARBA00043167"/>
    </source>
</evidence>
<proteinExistence type="inferred from homology"/>
<dbReference type="GO" id="GO:0034587">
    <property type="term" value="P:piRNA processing"/>
    <property type="evidence" value="ECO:0007669"/>
    <property type="project" value="TreeGrafter"/>
</dbReference>
<sequence>MAGALQPIISYAKGMGWRGRILTSLGFLVATDVVYAVCERIWKEIAKRKSQKPFCEVRFMNRVIVSDCSLNLGDLKFANISYLISYIDRAQKSICLSMYIFTLKDVCDALIRAQKERNVIVRVVCCESMVYNEGSQMRRLDEDCYLRFKVNSDYLMHHKFCLLDVDWLCAKCLVAEHIQQVGLPKFPGMHFTLFDRAIIDDMDGLKKSFGTSCPRCDSRLRKGVSSSARNPLPEGGVLITGSSNWTVPALTVHWDSMLFTSFQAMVRPYAVEFQRQWYELQDPDRHGK</sequence>
<dbReference type="SUPFAM" id="SSF56024">
    <property type="entry name" value="Phospholipase D/nuclease"/>
    <property type="match status" value="1"/>
</dbReference>
<keyword evidence="3" id="KW-0443">Lipid metabolism</keyword>
<dbReference type="STRING" id="41427.A0A240PMK4"/>
<dbReference type="InterPro" id="IPR051406">
    <property type="entry name" value="PLD_domain"/>
</dbReference>
<keyword evidence="1" id="KW-0378">Hydrolase</keyword>
<dbReference type="Gene3D" id="3.30.870.10">
    <property type="entry name" value="Endonuclease Chain A"/>
    <property type="match status" value="1"/>
</dbReference>
<organism evidence="8">
    <name type="scientific">Anopheles atroparvus</name>
    <name type="common">European mosquito</name>
    <dbReference type="NCBI Taxonomy" id="41427"/>
    <lineage>
        <taxon>Eukaryota</taxon>
        <taxon>Metazoa</taxon>
        <taxon>Ecdysozoa</taxon>
        <taxon>Arthropoda</taxon>
        <taxon>Hexapoda</taxon>
        <taxon>Insecta</taxon>
        <taxon>Pterygota</taxon>
        <taxon>Neoptera</taxon>
        <taxon>Endopterygota</taxon>
        <taxon>Diptera</taxon>
        <taxon>Nematocera</taxon>
        <taxon>Culicoidea</taxon>
        <taxon>Culicidae</taxon>
        <taxon>Anophelinae</taxon>
        <taxon>Anopheles</taxon>
    </lineage>
</organism>